<evidence type="ECO:0000313" key="2">
    <source>
        <dbReference type="EMBL" id="EMS33983.1"/>
    </source>
</evidence>
<name>M7XHG7_9BACT</name>
<proteinExistence type="predicted"/>
<reference evidence="2" key="1">
    <citation type="submission" date="2013-01" db="EMBL/GenBank/DDBJ databases">
        <title>Genome assembly of Mariniradius saccharolyticus AK6.</title>
        <authorList>
            <person name="Vaidya B."/>
            <person name="Khatri I."/>
            <person name="Tanuku N.R.S."/>
            <person name="Subramanian S."/>
            <person name="Pinnaka A."/>
        </authorList>
    </citation>
    <scope>NUCLEOTIDE SEQUENCE [LARGE SCALE GENOMIC DNA]</scope>
    <source>
        <strain evidence="2">AK6</strain>
    </source>
</reference>
<sequence length="530" mass="59357">MSSSAKSKELAEINQKTFIIRSNQGDFLLKNVNINLDEEKLEGVLEAVPEDNQVYIKDTKRRYSYSSQEKTVLQEIHIYTPLDPESKIGSFVSIPISSISKMELIEKDKARSTTNTLLLAAGVTVGVVAVVSAIVVSSIHIDLTTPTTNPTNPNQPPGMSCPFVSVYDGEDFVFQGETFGGSLFHSVARQDYLPLPALKIDPEIKIMISNERLEAQFTDMADLILVEHAPGDKILADPRGPLFLVNDVGRPKEAKLNGSREMLDRISKVDNIYCSFNDLNHISPNNELIVKFDHPGEGKDLALVLSLRDSPWLEHVFEHYLSMYGEESKTFIETMGAKSAEELYQWQEMNLVPLTISVKTPAGWKEVAQTRFVGPLMNREIAISLDGMDLIGPTVEVSFKTGFLYWEIDQIALASVSKISPDSIRVLKPSIALDEEGNDKLPMIYNMDDQFLAQTNTGDRVYLTYNFKEFSGSRSYSAVLHTSGYYYGKREITGPINREFLKKYDKPGGLAEFSRDRYTQVNQFVTNAAK</sequence>
<dbReference type="eggNOG" id="ENOG5030IXV">
    <property type="taxonomic scope" value="Bacteria"/>
</dbReference>
<gene>
    <name evidence="2" type="ORF">C943_03799</name>
</gene>
<evidence type="ECO:0000256" key="1">
    <source>
        <dbReference type="SAM" id="Phobius"/>
    </source>
</evidence>
<dbReference type="InParanoid" id="M7XHG7"/>
<accession>M7XHG7</accession>
<keyword evidence="1" id="KW-0812">Transmembrane</keyword>
<keyword evidence="3" id="KW-1185">Reference proteome</keyword>
<dbReference type="EMBL" id="AMZY02000007">
    <property type="protein sequence ID" value="EMS33983.1"/>
    <property type="molecule type" value="Genomic_DNA"/>
</dbReference>
<evidence type="ECO:0000313" key="3">
    <source>
        <dbReference type="Proteomes" id="UP000010953"/>
    </source>
</evidence>
<organism evidence="2 3">
    <name type="scientific">Mariniradius saccharolyticus AK6</name>
    <dbReference type="NCBI Taxonomy" id="1239962"/>
    <lineage>
        <taxon>Bacteria</taxon>
        <taxon>Pseudomonadati</taxon>
        <taxon>Bacteroidota</taxon>
        <taxon>Cytophagia</taxon>
        <taxon>Cytophagales</taxon>
        <taxon>Cyclobacteriaceae</taxon>
        <taxon>Mariniradius</taxon>
    </lineage>
</organism>
<keyword evidence="1" id="KW-1133">Transmembrane helix</keyword>
<feature type="transmembrane region" description="Helical" evidence="1">
    <location>
        <begin position="117"/>
        <end position="141"/>
    </location>
</feature>
<comment type="caution">
    <text evidence="2">The sequence shown here is derived from an EMBL/GenBank/DDBJ whole genome shotgun (WGS) entry which is preliminary data.</text>
</comment>
<dbReference type="Proteomes" id="UP000010953">
    <property type="component" value="Unassembled WGS sequence"/>
</dbReference>
<dbReference type="AlphaFoldDB" id="M7XHG7"/>
<keyword evidence="1" id="KW-0472">Membrane</keyword>
<protein>
    <submittedName>
        <fullName evidence="2">Uncharacterized protein</fullName>
    </submittedName>
</protein>